<dbReference type="EMBL" id="ML208325">
    <property type="protein sequence ID" value="TFK69724.1"/>
    <property type="molecule type" value="Genomic_DNA"/>
</dbReference>
<gene>
    <name evidence="1" type="ORF">BDN72DRAFT_589695</name>
</gene>
<evidence type="ECO:0000313" key="2">
    <source>
        <dbReference type="Proteomes" id="UP000308600"/>
    </source>
</evidence>
<proteinExistence type="predicted"/>
<accession>A0ACD3AWS2</accession>
<reference evidence="1 2" key="1">
    <citation type="journal article" date="2019" name="Nat. Ecol. Evol.">
        <title>Megaphylogeny resolves global patterns of mushroom evolution.</title>
        <authorList>
            <person name="Varga T."/>
            <person name="Krizsan K."/>
            <person name="Foldi C."/>
            <person name="Dima B."/>
            <person name="Sanchez-Garcia M."/>
            <person name="Sanchez-Ramirez S."/>
            <person name="Szollosi G.J."/>
            <person name="Szarkandi J.G."/>
            <person name="Papp V."/>
            <person name="Albert L."/>
            <person name="Andreopoulos W."/>
            <person name="Angelini C."/>
            <person name="Antonin V."/>
            <person name="Barry K.W."/>
            <person name="Bougher N.L."/>
            <person name="Buchanan P."/>
            <person name="Buyck B."/>
            <person name="Bense V."/>
            <person name="Catcheside P."/>
            <person name="Chovatia M."/>
            <person name="Cooper J."/>
            <person name="Damon W."/>
            <person name="Desjardin D."/>
            <person name="Finy P."/>
            <person name="Geml J."/>
            <person name="Haridas S."/>
            <person name="Hughes K."/>
            <person name="Justo A."/>
            <person name="Karasinski D."/>
            <person name="Kautmanova I."/>
            <person name="Kiss B."/>
            <person name="Kocsube S."/>
            <person name="Kotiranta H."/>
            <person name="LaButti K.M."/>
            <person name="Lechner B.E."/>
            <person name="Liimatainen K."/>
            <person name="Lipzen A."/>
            <person name="Lukacs Z."/>
            <person name="Mihaltcheva S."/>
            <person name="Morgado L.N."/>
            <person name="Niskanen T."/>
            <person name="Noordeloos M.E."/>
            <person name="Ohm R.A."/>
            <person name="Ortiz-Santana B."/>
            <person name="Ovrebo C."/>
            <person name="Racz N."/>
            <person name="Riley R."/>
            <person name="Savchenko A."/>
            <person name="Shiryaev A."/>
            <person name="Soop K."/>
            <person name="Spirin V."/>
            <person name="Szebenyi C."/>
            <person name="Tomsovsky M."/>
            <person name="Tulloss R.E."/>
            <person name="Uehling J."/>
            <person name="Grigoriev I.V."/>
            <person name="Vagvolgyi C."/>
            <person name="Papp T."/>
            <person name="Martin F.M."/>
            <person name="Miettinen O."/>
            <person name="Hibbett D.S."/>
            <person name="Nagy L.G."/>
        </authorList>
    </citation>
    <scope>NUCLEOTIDE SEQUENCE [LARGE SCALE GENOMIC DNA]</scope>
    <source>
        <strain evidence="1 2">NL-1719</strain>
    </source>
</reference>
<name>A0ACD3AWS2_9AGAR</name>
<sequence>MRSPAGSSTLLSCQRCALCALISESQGVFGLTRGVAGVKVTLDNLGRGSSSPGSIRICIQGIQASASILNTPSCQTQILCTNVDYTRSDHNSSSFHDPRMPLRKFHINARRLDAKRRNSETRVDIRQYNPIQLQYSVVMVVYYKPSC</sequence>
<dbReference type="Proteomes" id="UP000308600">
    <property type="component" value="Unassembled WGS sequence"/>
</dbReference>
<organism evidence="1 2">
    <name type="scientific">Pluteus cervinus</name>
    <dbReference type="NCBI Taxonomy" id="181527"/>
    <lineage>
        <taxon>Eukaryota</taxon>
        <taxon>Fungi</taxon>
        <taxon>Dikarya</taxon>
        <taxon>Basidiomycota</taxon>
        <taxon>Agaricomycotina</taxon>
        <taxon>Agaricomycetes</taxon>
        <taxon>Agaricomycetidae</taxon>
        <taxon>Agaricales</taxon>
        <taxon>Pluteineae</taxon>
        <taxon>Pluteaceae</taxon>
        <taxon>Pluteus</taxon>
    </lineage>
</organism>
<protein>
    <submittedName>
        <fullName evidence="1">Uncharacterized protein</fullName>
    </submittedName>
</protein>
<keyword evidence="2" id="KW-1185">Reference proteome</keyword>
<evidence type="ECO:0000313" key="1">
    <source>
        <dbReference type="EMBL" id="TFK69724.1"/>
    </source>
</evidence>